<feature type="repeat" description="TPR" evidence="2">
    <location>
        <begin position="222"/>
        <end position="255"/>
    </location>
</feature>
<protein>
    <recommendedName>
        <fullName evidence="6">Tetratricopeptide repeat protein</fullName>
    </recommendedName>
</protein>
<feature type="repeat" description="TPR" evidence="2">
    <location>
        <begin position="188"/>
        <end position="221"/>
    </location>
</feature>
<dbReference type="Gene3D" id="1.25.40.10">
    <property type="entry name" value="Tetratricopeptide repeat domain"/>
    <property type="match status" value="3"/>
</dbReference>
<dbReference type="PANTHER" id="PTHR12558">
    <property type="entry name" value="CELL DIVISION CYCLE 16,23,27"/>
    <property type="match status" value="1"/>
</dbReference>
<dbReference type="AlphaFoldDB" id="A0AA35W008"/>
<organism evidence="4 5">
    <name type="scientific">Geodia barretti</name>
    <name type="common">Barrett's horny sponge</name>
    <dbReference type="NCBI Taxonomy" id="519541"/>
    <lineage>
        <taxon>Eukaryota</taxon>
        <taxon>Metazoa</taxon>
        <taxon>Porifera</taxon>
        <taxon>Demospongiae</taxon>
        <taxon>Heteroscleromorpha</taxon>
        <taxon>Tetractinellida</taxon>
        <taxon>Astrophorina</taxon>
        <taxon>Geodiidae</taxon>
        <taxon>Geodia</taxon>
    </lineage>
</organism>
<gene>
    <name evidence="4" type="ORF">GBAR_LOCUS3159</name>
</gene>
<evidence type="ECO:0000313" key="4">
    <source>
        <dbReference type="EMBL" id="CAI8001326.1"/>
    </source>
</evidence>
<feature type="chain" id="PRO_5041289801" description="Tetratricopeptide repeat protein" evidence="3">
    <location>
        <begin position="21"/>
        <end position="481"/>
    </location>
</feature>
<evidence type="ECO:0008006" key="6">
    <source>
        <dbReference type="Google" id="ProtNLM"/>
    </source>
</evidence>
<dbReference type="SMART" id="SM00028">
    <property type="entry name" value="TPR"/>
    <property type="match status" value="4"/>
</dbReference>
<feature type="signal peptide" evidence="3">
    <location>
        <begin position="1"/>
        <end position="20"/>
    </location>
</feature>
<reference evidence="4" key="1">
    <citation type="submission" date="2023-03" db="EMBL/GenBank/DDBJ databases">
        <authorList>
            <person name="Steffen K."/>
            <person name="Cardenas P."/>
        </authorList>
    </citation>
    <scope>NUCLEOTIDE SEQUENCE</scope>
</reference>
<evidence type="ECO:0000313" key="5">
    <source>
        <dbReference type="Proteomes" id="UP001174909"/>
    </source>
</evidence>
<dbReference type="Pfam" id="PF14559">
    <property type="entry name" value="TPR_19"/>
    <property type="match status" value="1"/>
</dbReference>
<dbReference type="InterPro" id="IPR019734">
    <property type="entry name" value="TPR_rpt"/>
</dbReference>
<feature type="repeat" description="TPR" evidence="2">
    <location>
        <begin position="332"/>
        <end position="365"/>
    </location>
</feature>
<comment type="caution">
    <text evidence="4">The sequence shown here is derived from an EMBL/GenBank/DDBJ whole genome shotgun (WGS) entry which is preliminary data.</text>
</comment>
<evidence type="ECO:0000256" key="2">
    <source>
        <dbReference type="PROSITE-ProRule" id="PRU00339"/>
    </source>
</evidence>
<evidence type="ECO:0000256" key="1">
    <source>
        <dbReference type="ARBA" id="ARBA00022803"/>
    </source>
</evidence>
<dbReference type="PANTHER" id="PTHR12558:SF47">
    <property type="entry name" value="LIPOPOLYSACCHARIDE ASSEMBLY PROTEIN B"/>
    <property type="match status" value="1"/>
</dbReference>
<dbReference type="Pfam" id="PF13432">
    <property type="entry name" value="TPR_16"/>
    <property type="match status" value="1"/>
</dbReference>
<keyword evidence="1 2" id="KW-0802">TPR repeat</keyword>
<dbReference type="InterPro" id="IPR011990">
    <property type="entry name" value="TPR-like_helical_dom_sf"/>
</dbReference>
<dbReference type="PROSITE" id="PS50005">
    <property type="entry name" value="TPR"/>
    <property type="match status" value="3"/>
</dbReference>
<dbReference type="SUPFAM" id="SSF48452">
    <property type="entry name" value="TPR-like"/>
    <property type="match status" value="1"/>
</dbReference>
<dbReference type="Proteomes" id="UP001174909">
    <property type="component" value="Unassembled WGS sequence"/>
</dbReference>
<name>A0AA35W008_GEOBA</name>
<accession>A0AA35W008</accession>
<evidence type="ECO:0000256" key="3">
    <source>
        <dbReference type="SAM" id="SignalP"/>
    </source>
</evidence>
<keyword evidence="5" id="KW-1185">Reference proteome</keyword>
<dbReference type="EMBL" id="CASHTH010000433">
    <property type="protein sequence ID" value="CAI8001326.1"/>
    <property type="molecule type" value="Genomic_DNA"/>
</dbReference>
<sequence length="481" mass="55806">MQIFTIFLLIVLAICQWGYAETIPSTSGAEDGPASTEVEDFVAKPIEEIEELFHQKQYQIVIKECERLIAYDSARWESHWARLKLSECYTALGQPEKAQAILAEVEISSPEEQREVLVWQLHYAIEKGKLDNADKLVDTIETKFIGEDFVLETMEQIIDSYRERGRLEDARRRIDQMLQQYPFQEKTFWLSFRLGEHYCDRGEHQQAIELFEKIRKYHPYHIEASVQLARVYQEIGEFDRAIETCNAAIETNPTHWTVVHLWSMLGDIHQEKGDLQAAFKAFLTASEFRGTDEARWALRRVAQLHQLLGESEQAVELLTQLSVKGLPDRFDTEVLINLAAIYVDSSDYERAESTLKELIESYPQTQHAQEAMLRLLEMYWETNQREKAVDFFRSLLAHPNPHLRVQVIRRFIEESHEEGILPELEARGKLPELARILRQAVDRATSPAAALGLLRGLAVIAEWQDDWDEAIKVNARLIERL</sequence>
<proteinExistence type="predicted"/>
<dbReference type="Pfam" id="PF13181">
    <property type="entry name" value="TPR_8"/>
    <property type="match status" value="1"/>
</dbReference>
<dbReference type="Pfam" id="PF13174">
    <property type="entry name" value="TPR_6"/>
    <property type="match status" value="1"/>
</dbReference>
<keyword evidence="3" id="KW-0732">Signal</keyword>